<evidence type="ECO:0000256" key="10">
    <source>
        <dbReference type="RuleBase" id="RU363013"/>
    </source>
</evidence>
<keyword evidence="12" id="KW-1185">Reference proteome</keyword>
<proteinExistence type="inferred from homology"/>
<dbReference type="PROSITE" id="PS00171">
    <property type="entry name" value="TIM_1"/>
    <property type="match status" value="1"/>
</dbReference>
<dbReference type="Gene3D" id="3.20.20.70">
    <property type="entry name" value="Aldolase class I"/>
    <property type="match status" value="1"/>
</dbReference>
<comment type="catalytic activity">
    <reaction evidence="9 10">
        <text>D-glyceraldehyde 3-phosphate = dihydroxyacetone phosphate</text>
        <dbReference type="Rhea" id="RHEA:18585"/>
        <dbReference type="ChEBI" id="CHEBI:57642"/>
        <dbReference type="ChEBI" id="CHEBI:59776"/>
        <dbReference type="EC" id="5.3.1.1"/>
    </reaction>
</comment>
<evidence type="ECO:0000313" key="11">
    <source>
        <dbReference type="EMBL" id="MBC8589509.1"/>
    </source>
</evidence>
<gene>
    <name evidence="9" type="primary">tpiA</name>
    <name evidence="11" type="ORF">H8707_14940</name>
</gene>
<dbReference type="FunFam" id="3.20.20.70:FF:000016">
    <property type="entry name" value="Triosephosphate isomerase"/>
    <property type="match status" value="1"/>
</dbReference>
<dbReference type="InterPro" id="IPR013785">
    <property type="entry name" value="Aldolase_TIM"/>
</dbReference>
<keyword evidence="8 9" id="KW-0413">Isomerase</keyword>
<name>A0A926F074_9FIRM</name>
<comment type="pathway">
    <text evidence="1 9 10">Carbohydrate degradation; glycolysis; D-glyceraldehyde 3-phosphate from glycerone phosphate: step 1/1.</text>
</comment>
<evidence type="ECO:0000256" key="5">
    <source>
        <dbReference type="ARBA" id="ARBA00022432"/>
    </source>
</evidence>
<evidence type="ECO:0000256" key="3">
    <source>
        <dbReference type="ARBA" id="ARBA00011940"/>
    </source>
</evidence>
<dbReference type="SUPFAM" id="SSF51351">
    <property type="entry name" value="Triosephosphate isomerase (TIM)"/>
    <property type="match status" value="1"/>
</dbReference>
<sequence length="248" mass="27351">MRTPIIAGNWKMNNTIKEALELIEEIKIQNLNENVEAVVCTPFTALKDVKEAIKGTDIKLGAQNMHWEESGAYTGEISPMMLKEIGVDYCIIGHSERRQYFNETDETVNKKIKSALETGFLPIVCVGETLEEREAGKAEEIVKAQVINAFKDIPGNKIADIVIAYEPIWAIGTGKTASSSDADDMCGFIRKTIGEIYSENEKEIIRIQYGGSVKPSNVKELMEKSNIDGALVGGASLKGTDFVKLINF</sequence>
<comment type="function">
    <text evidence="9">Involved in the gluconeogenesis. Catalyzes stereospecifically the conversion of dihydroxyacetone phosphate (DHAP) to D-glyceraldehyde-3-phosphate (G3P).</text>
</comment>
<dbReference type="InterPro" id="IPR000652">
    <property type="entry name" value="Triosephosphate_isomerase"/>
</dbReference>
<dbReference type="PANTHER" id="PTHR21139">
    <property type="entry name" value="TRIOSEPHOSPHATE ISOMERASE"/>
    <property type="match status" value="1"/>
</dbReference>
<evidence type="ECO:0000256" key="4">
    <source>
        <dbReference type="ARBA" id="ARBA00019397"/>
    </source>
</evidence>
<keyword evidence="5 9" id="KW-0312">Gluconeogenesis</keyword>
<feature type="active site" description="Proton acceptor" evidence="9">
    <location>
        <position position="166"/>
    </location>
</feature>
<dbReference type="RefSeq" id="WP_262430976.1">
    <property type="nucleotide sequence ID" value="NZ_JACRTG010000034.1"/>
</dbReference>
<protein>
    <recommendedName>
        <fullName evidence="4 9">Triosephosphate isomerase</fullName>
        <shortName evidence="9">TIM</shortName>
        <shortName evidence="9">TPI</shortName>
        <ecNumber evidence="3 9">5.3.1.1</ecNumber>
    </recommendedName>
    <alternativeName>
        <fullName evidence="9">Triose-phosphate isomerase</fullName>
    </alternativeName>
</protein>
<dbReference type="GO" id="GO:0006096">
    <property type="term" value="P:glycolytic process"/>
    <property type="evidence" value="ECO:0007669"/>
    <property type="project" value="UniProtKB-UniRule"/>
</dbReference>
<evidence type="ECO:0000256" key="7">
    <source>
        <dbReference type="ARBA" id="ARBA00023152"/>
    </source>
</evidence>
<dbReference type="GO" id="GO:0019563">
    <property type="term" value="P:glycerol catabolic process"/>
    <property type="evidence" value="ECO:0007669"/>
    <property type="project" value="TreeGrafter"/>
</dbReference>
<keyword evidence="7 9" id="KW-0324">Glycolysis</keyword>
<evidence type="ECO:0000256" key="8">
    <source>
        <dbReference type="ARBA" id="ARBA00023235"/>
    </source>
</evidence>
<dbReference type="AlphaFoldDB" id="A0A926F074"/>
<feature type="active site" description="Electrophile" evidence="9">
    <location>
        <position position="94"/>
    </location>
</feature>
<dbReference type="EC" id="5.3.1.1" evidence="3 9"/>
<dbReference type="NCBIfam" id="TIGR00419">
    <property type="entry name" value="tim"/>
    <property type="match status" value="1"/>
</dbReference>
<keyword evidence="6 9" id="KW-0963">Cytoplasm</keyword>
<dbReference type="PROSITE" id="PS51440">
    <property type="entry name" value="TIM_2"/>
    <property type="match status" value="1"/>
</dbReference>
<evidence type="ECO:0000313" key="12">
    <source>
        <dbReference type="Proteomes" id="UP000601171"/>
    </source>
</evidence>
<feature type="binding site" evidence="9">
    <location>
        <position position="172"/>
    </location>
    <ligand>
        <name>substrate</name>
    </ligand>
</feature>
<dbReference type="InterPro" id="IPR020861">
    <property type="entry name" value="Triosephosphate_isomerase_AS"/>
</dbReference>
<dbReference type="GO" id="GO:0004807">
    <property type="term" value="F:triose-phosphate isomerase activity"/>
    <property type="evidence" value="ECO:0007669"/>
    <property type="project" value="UniProtKB-UniRule"/>
</dbReference>
<dbReference type="InterPro" id="IPR022896">
    <property type="entry name" value="TrioseP_Isoase_bac/euk"/>
</dbReference>
<evidence type="ECO:0000256" key="6">
    <source>
        <dbReference type="ARBA" id="ARBA00022490"/>
    </source>
</evidence>
<evidence type="ECO:0000256" key="1">
    <source>
        <dbReference type="ARBA" id="ARBA00004680"/>
    </source>
</evidence>
<feature type="binding site" evidence="9">
    <location>
        <position position="212"/>
    </location>
    <ligand>
        <name>substrate</name>
    </ligand>
</feature>
<dbReference type="GO" id="GO:0046166">
    <property type="term" value="P:glyceraldehyde-3-phosphate biosynthetic process"/>
    <property type="evidence" value="ECO:0007669"/>
    <property type="project" value="TreeGrafter"/>
</dbReference>
<comment type="similarity">
    <text evidence="2 9 10">Belongs to the triosephosphate isomerase family.</text>
</comment>
<accession>A0A926F074</accession>
<dbReference type="GO" id="GO:0005829">
    <property type="term" value="C:cytosol"/>
    <property type="evidence" value="ECO:0007669"/>
    <property type="project" value="TreeGrafter"/>
</dbReference>
<dbReference type="HAMAP" id="MF_00147_B">
    <property type="entry name" value="TIM_B"/>
    <property type="match status" value="1"/>
</dbReference>
<comment type="caution">
    <text evidence="11">The sequence shown here is derived from an EMBL/GenBank/DDBJ whole genome shotgun (WGS) entry which is preliminary data.</text>
</comment>
<dbReference type="EMBL" id="JACRTG010000034">
    <property type="protein sequence ID" value="MBC8589509.1"/>
    <property type="molecule type" value="Genomic_DNA"/>
</dbReference>
<comment type="subcellular location">
    <subcellularLocation>
        <location evidence="9 10">Cytoplasm</location>
    </subcellularLocation>
</comment>
<evidence type="ECO:0000256" key="2">
    <source>
        <dbReference type="ARBA" id="ARBA00007422"/>
    </source>
</evidence>
<organism evidence="11 12">
    <name type="scientific">Paratissierella segnis</name>
    <dbReference type="NCBI Taxonomy" id="2763679"/>
    <lineage>
        <taxon>Bacteria</taxon>
        <taxon>Bacillati</taxon>
        <taxon>Bacillota</taxon>
        <taxon>Tissierellia</taxon>
        <taxon>Tissierellales</taxon>
        <taxon>Tissierellaceae</taxon>
        <taxon>Paratissierella</taxon>
    </lineage>
</organism>
<feature type="binding site" evidence="9">
    <location>
        <begin position="233"/>
        <end position="234"/>
    </location>
    <ligand>
        <name>substrate</name>
    </ligand>
</feature>
<dbReference type="CDD" id="cd00311">
    <property type="entry name" value="TIM"/>
    <property type="match status" value="1"/>
</dbReference>
<dbReference type="Proteomes" id="UP000601171">
    <property type="component" value="Unassembled WGS sequence"/>
</dbReference>
<evidence type="ECO:0000256" key="9">
    <source>
        <dbReference type="HAMAP-Rule" id="MF_00147"/>
    </source>
</evidence>
<reference evidence="11" key="1">
    <citation type="submission" date="2020-08" db="EMBL/GenBank/DDBJ databases">
        <title>Genome public.</title>
        <authorList>
            <person name="Liu C."/>
            <person name="Sun Q."/>
        </authorList>
    </citation>
    <scope>NUCLEOTIDE SEQUENCE</scope>
    <source>
        <strain evidence="11">BX21</strain>
    </source>
</reference>
<comment type="pathway">
    <text evidence="9 10">Carbohydrate biosynthesis; gluconeogenesis.</text>
</comment>
<dbReference type="GO" id="GO:0006094">
    <property type="term" value="P:gluconeogenesis"/>
    <property type="evidence" value="ECO:0007669"/>
    <property type="project" value="UniProtKB-UniRule"/>
</dbReference>
<dbReference type="Pfam" id="PF00121">
    <property type="entry name" value="TIM"/>
    <property type="match status" value="1"/>
</dbReference>
<feature type="binding site" evidence="9">
    <location>
        <begin position="9"/>
        <end position="11"/>
    </location>
    <ligand>
        <name>substrate</name>
    </ligand>
</feature>
<comment type="subunit">
    <text evidence="9 10">Homodimer.</text>
</comment>
<dbReference type="InterPro" id="IPR035990">
    <property type="entry name" value="TIM_sf"/>
</dbReference>
<dbReference type="PANTHER" id="PTHR21139:SF42">
    <property type="entry name" value="TRIOSEPHOSPHATE ISOMERASE"/>
    <property type="match status" value="1"/>
</dbReference>